<dbReference type="PANTHER" id="PTHR34406">
    <property type="entry name" value="PROTEIN YCEI"/>
    <property type="match status" value="1"/>
</dbReference>
<dbReference type="Pfam" id="PF04264">
    <property type="entry name" value="YceI"/>
    <property type="match status" value="1"/>
</dbReference>
<comment type="similarity">
    <text evidence="1">Belongs to the UPF0312 family.</text>
</comment>
<sequence>MTNTESAGTAAGRVLGGVELPVAGTWKVDPGHAEVGFVGRHFMLTKVRGRFTGVEGVVTVAERPEDSSVEVTIDMASVTSGDQTRDDHLRSDDFFDVTEHPTATFRSTSVSWIGAGGVLEGELTIKGLARPVTLKVEHLGLVRDPWGNDRAVFSAKGRINREDWGLSWNMVLEAGGILVSKEIDLELEVELIHEKD</sequence>
<dbReference type="STRING" id="155974.SAMN04487818_110191"/>
<feature type="domain" description="Lipid/polyisoprenoid-binding YceI-like" evidence="2">
    <location>
        <begin position="25"/>
        <end position="192"/>
    </location>
</feature>
<dbReference type="AlphaFoldDB" id="A0A1H9WI58"/>
<dbReference type="EMBL" id="FOGI01000010">
    <property type="protein sequence ID" value="SES33143.1"/>
    <property type="molecule type" value="Genomic_DNA"/>
</dbReference>
<dbReference type="RefSeq" id="WP_092782858.1">
    <property type="nucleotide sequence ID" value="NZ_FOGI01000010.1"/>
</dbReference>
<dbReference type="PANTHER" id="PTHR34406:SF1">
    <property type="entry name" value="PROTEIN YCEI"/>
    <property type="match status" value="1"/>
</dbReference>
<dbReference type="Proteomes" id="UP000199051">
    <property type="component" value="Unassembled WGS sequence"/>
</dbReference>
<evidence type="ECO:0000313" key="4">
    <source>
        <dbReference type="Proteomes" id="UP000199051"/>
    </source>
</evidence>
<reference evidence="4" key="1">
    <citation type="submission" date="2016-10" db="EMBL/GenBank/DDBJ databases">
        <authorList>
            <person name="Varghese N."/>
            <person name="Submissions S."/>
        </authorList>
    </citation>
    <scope>NUCLEOTIDE SEQUENCE [LARGE SCALE GENOMIC DNA]</scope>
    <source>
        <strain evidence="4">DSM 44260</strain>
    </source>
</reference>
<keyword evidence="4" id="KW-1185">Reference proteome</keyword>
<name>A0A1H9WI58_9PSEU</name>
<evidence type="ECO:0000313" key="3">
    <source>
        <dbReference type="EMBL" id="SES33143.1"/>
    </source>
</evidence>
<dbReference type="Gene3D" id="2.40.128.110">
    <property type="entry name" value="Lipid/polyisoprenoid-binding, YceI-like"/>
    <property type="match status" value="1"/>
</dbReference>
<gene>
    <name evidence="3" type="ORF">SAMN04487818_110191</name>
</gene>
<dbReference type="InterPro" id="IPR007372">
    <property type="entry name" value="Lipid/polyisoprenoid-bd_YceI"/>
</dbReference>
<protein>
    <submittedName>
        <fullName evidence="3">Polyisoprenoid-binding protein YceI</fullName>
    </submittedName>
</protein>
<organism evidence="3 4">
    <name type="scientific">Actinokineospora terrae</name>
    <dbReference type="NCBI Taxonomy" id="155974"/>
    <lineage>
        <taxon>Bacteria</taxon>
        <taxon>Bacillati</taxon>
        <taxon>Actinomycetota</taxon>
        <taxon>Actinomycetes</taxon>
        <taxon>Pseudonocardiales</taxon>
        <taxon>Pseudonocardiaceae</taxon>
        <taxon>Actinokineospora</taxon>
    </lineage>
</organism>
<dbReference type="InterPro" id="IPR036761">
    <property type="entry name" value="TTHA0802/YceI-like_sf"/>
</dbReference>
<evidence type="ECO:0000259" key="2">
    <source>
        <dbReference type="SMART" id="SM00867"/>
    </source>
</evidence>
<evidence type="ECO:0000256" key="1">
    <source>
        <dbReference type="ARBA" id="ARBA00008812"/>
    </source>
</evidence>
<dbReference type="SMART" id="SM00867">
    <property type="entry name" value="YceI"/>
    <property type="match status" value="1"/>
</dbReference>
<proteinExistence type="inferred from homology"/>
<dbReference type="SUPFAM" id="SSF101874">
    <property type="entry name" value="YceI-like"/>
    <property type="match status" value="1"/>
</dbReference>
<accession>A0A1H9WI58</accession>